<protein>
    <submittedName>
        <fullName evidence="2">Uncharacterized protein</fullName>
    </submittedName>
</protein>
<evidence type="ECO:0000313" key="2">
    <source>
        <dbReference type="EMBL" id="KAG7160092.1"/>
    </source>
</evidence>
<organism evidence="2 3">
    <name type="scientific">Homarus americanus</name>
    <name type="common">American lobster</name>
    <dbReference type="NCBI Taxonomy" id="6706"/>
    <lineage>
        <taxon>Eukaryota</taxon>
        <taxon>Metazoa</taxon>
        <taxon>Ecdysozoa</taxon>
        <taxon>Arthropoda</taxon>
        <taxon>Crustacea</taxon>
        <taxon>Multicrustacea</taxon>
        <taxon>Malacostraca</taxon>
        <taxon>Eumalacostraca</taxon>
        <taxon>Eucarida</taxon>
        <taxon>Decapoda</taxon>
        <taxon>Pleocyemata</taxon>
        <taxon>Astacidea</taxon>
        <taxon>Nephropoidea</taxon>
        <taxon>Nephropidae</taxon>
        <taxon>Homarus</taxon>
    </lineage>
</organism>
<feature type="region of interest" description="Disordered" evidence="1">
    <location>
        <begin position="1"/>
        <end position="105"/>
    </location>
</feature>
<gene>
    <name evidence="2" type="ORF">Hamer_G012629</name>
</gene>
<dbReference type="AlphaFoldDB" id="A0A8J5JKR9"/>
<name>A0A8J5JKR9_HOMAM</name>
<accession>A0A8J5JKR9</accession>
<proteinExistence type="predicted"/>
<evidence type="ECO:0000256" key="1">
    <source>
        <dbReference type="SAM" id="MobiDB-lite"/>
    </source>
</evidence>
<reference evidence="2" key="1">
    <citation type="journal article" date="2021" name="Sci. Adv.">
        <title>The American lobster genome reveals insights on longevity, neural, and immune adaptations.</title>
        <authorList>
            <person name="Polinski J.M."/>
            <person name="Zimin A.V."/>
            <person name="Clark K.F."/>
            <person name="Kohn A.B."/>
            <person name="Sadowski N."/>
            <person name="Timp W."/>
            <person name="Ptitsyn A."/>
            <person name="Khanna P."/>
            <person name="Romanova D.Y."/>
            <person name="Williams P."/>
            <person name="Greenwood S.J."/>
            <person name="Moroz L.L."/>
            <person name="Walt D.R."/>
            <person name="Bodnar A.G."/>
        </authorList>
    </citation>
    <scope>NUCLEOTIDE SEQUENCE</scope>
    <source>
        <strain evidence="2">GMGI-L3</strain>
    </source>
</reference>
<feature type="compositionally biased region" description="Basic and acidic residues" evidence="1">
    <location>
        <begin position="21"/>
        <end position="33"/>
    </location>
</feature>
<dbReference type="EMBL" id="JAHLQT010031643">
    <property type="protein sequence ID" value="KAG7160092.1"/>
    <property type="molecule type" value="Genomic_DNA"/>
</dbReference>
<keyword evidence="3" id="KW-1185">Reference proteome</keyword>
<feature type="compositionally biased region" description="Basic and acidic residues" evidence="1">
    <location>
        <begin position="94"/>
        <end position="105"/>
    </location>
</feature>
<feature type="compositionally biased region" description="Basic and acidic residues" evidence="1">
    <location>
        <begin position="71"/>
        <end position="83"/>
    </location>
</feature>
<evidence type="ECO:0000313" key="3">
    <source>
        <dbReference type="Proteomes" id="UP000747542"/>
    </source>
</evidence>
<sequence length="144" mass="16623">MTRRASGTLATPSVPAQSPAERLREKRELESRYERRKRQLADSQSKALARQQETEEEAMDRRRKNAASAARAREHETKEEAVERRRKNAASKARAREQESEDDRAVRLAARAQRKAERRARLRWALLQHLESPNSSSVISTVHL</sequence>
<comment type="caution">
    <text evidence="2">The sequence shown here is derived from an EMBL/GenBank/DDBJ whole genome shotgun (WGS) entry which is preliminary data.</text>
</comment>
<dbReference type="Proteomes" id="UP000747542">
    <property type="component" value="Unassembled WGS sequence"/>
</dbReference>